<evidence type="ECO:0000256" key="2">
    <source>
        <dbReference type="ARBA" id="ARBA00022603"/>
    </source>
</evidence>
<dbReference type="GO" id="GO:0048188">
    <property type="term" value="C:Set1C/COMPASS complex"/>
    <property type="evidence" value="ECO:0007669"/>
    <property type="project" value="TreeGrafter"/>
</dbReference>
<dbReference type="InterPro" id="IPR044570">
    <property type="entry name" value="Set1-like"/>
</dbReference>
<protein>
    <recommendedName>
        <fullName evidence="9">RRM domain-containing protein</fullName>
    </recommendedName>
</protein>
<evidence type="ECO:0000313" key="11">
    <source>
        <dbReference type="Proteomes" id="UP001153269"/>
    </source>
</evidence>
<keyword evidence="11" id="KW-1185">Reference proteome</keyword>
<sequence>MDLSSYLGEDTENLSSFSAMSRHHGMKLWSREESSVSGDALHHLSGRVHLRAVTNVMDSDRQRTERDTPPQHWRSCKLIIDPALTNGLYKVFRYDGLFFNINVEDLGLFPVETVRDPRVSRLWSRSRETELSVPKFKVDEWYVGHVPPKEVTFSRLNDNVKEAFLTNMCNKYGSIEEVEIFYNPKNNKHLGIAKVVFDTVQAARDAAQHLHQTSVMGNIIHVEVDPKEQRSHTTTRECFQSHQHRHTPLYGHSLLQYLAGYTLQLWAHATFSGNPPHPLPVCHSSLPGLLLLQSSGDSCPPGGALLQLKCSPTIKTRALPSQTWEVSRQIHILNIHFPAVEQTAASPSSDDHAVITELPPSAGKGSSSNPRPQVESLDSRIENLLINSQSTAPSYFARQTSEADVHSQDSPESPCSAHRSPFSDDSGDRLPDSQASLSENENDETTQAVSFLTRNAQSPAASEFTDLKRRAHVNNDKDAKSFQSLSCPKGASNCNAKI</sequence>
<evidence type="ECO:0000256" key="8">
    <source>
        <dbReference type="SAM" id="MobiDB-lite"/>
    </source>
</evidence>
<dbReference type="FunFam" id="3.30.70.330:FF:000178">
    <property type="entry name" value="Histone-lysine N-methyltransferase"/>
    <property type="match status" value="1"/>
</dbReference>
<dbReference type="EMBL" id="CADEAL010001222">
    <property type="protein sequence ID" value="CAB1430270.1"/>
    <property type="molecule type" value="Genomic_DNA"/>
</dbReference>
<feature type="region of interest" description="Disordered" evidence="8">
    <location>
        <begin position="397"/>
        <end position="498"/>
    </location>
</feature>
<evidence type="ECO:0000256" key="3">
    <source>
        <dbReference type="ARBA" id="ARBA00022679"/>
    </source>
</evidence>
<dbReference type="SMART" id="SM00360">
    <property type="entry name" value="RRM"/>
    <property type="match status" value="1"/>
</dbReference>
<keyword evidence="6" id="KW-0539">Nucleus</keyword>
<evidence type="ECO:0000256" key="1">
    <source>
        <dbReference type="ARBA" id="ARBA00004123"/>
    </source>
</evidence>
<dbReference type="AlphaFoldDB" id="A0A9N7UGC0"/>
<gene>
    <name evidence="10" type="ORF">PLEPLA_LOCUS18252</name>
</gene>
<dbReference type="InterPro" id="IPR000504">
    <property type="entry name" value="RRM_dom"/>
</dbReference>
<feature type="compositionally biased region" description="Polar residues" evidence="8">
    <location>
        <begin position="481"/>
        <end position="498"/>
    </location>
</feature>
<proteinExistence type="predicted"/>
<evidence type="ECO:0000259" key="9">
    <source>
        <dbReference type="PROSITE" id="PS50102"/>
    </source>
</evidence>
<accession>A0A9N7UGC0</accession>
<dbReference type="GO" id="GO:0042800">
    <property type="term" value="F:histone H3K4 methyltransferase activity"/>
    <property type="evidence" value="ECO:0007669"/>
    <property type="project" value="InterPro"/>
</dbReference>
<comment type="subcellular location">
    <subcellularLocation>
        <location evidence="1">Nucleus</location>
    </subcellularLocation>
</comment>
<dbReference type="PANTHER" id="PTHR45814">
    <property type="entry name" value="HISTONE-LYSINE N-METHYLTRANSFERASE SETD1"/>
    <property type="match status" value="1"/>
</dbReference>
<keyword evidence="3" id="KW-0808">Transferase</keyword>
<feature type="domain" description="RRM" evidence="9">
    <location>
        <begin position="139"/>
        <end position="227"/>
    </location>
</feature>
<name>A0A9N7UGC0_PLEPL</name>
<evidence type="ECO:0000256" key="6">
    <source>
        <dbReference type="ARBA" id="ARBA00023242"/>
    </source>
</evidence>
<evidence type="ECO:0000256" key="7">
    <source>
        <dbReference type="PROSITE-ProRule" id="PRU00176"/>
    </source>
</evidence>
<keyword evidence="4" id="KW-0949">S-adenosyl-L-methionine</keyword>
<dbReference type="PANTHER" id="PTHR45814:SF2">
    <property type="entry name" value="HISTONE-LYSINE N-METHYLTRANSFERASE SETD1"/>
    <property type="match status" value="1"/>
</dbReference>
<organism evidence="10 11">
    <name type="scientific">Pleuronectes platessa</name>
    <name type="common">European plaice</name>
    <dbReference type="NCBI Taxonomy" id="8262"/>
    <lineage>
        <taxon>Eukaryota</taxon>
        <taxon>Metazoa</taxon>
        <taxon>Chordata</taxon>
        <taxon>Craniata</taxon>
        <taxon>Vertebrata</taxon>
        <taxon>Euteleostomi</taxon>
        <taxon>Actinopterygii</taxon>
        <taxon>Neopterygii</taxon>
        <taxon>Teleostei</taxon>
        <taxon>Neoteleostei</taxon>
        <taxon>Acanthomorphata</taxon>
        <taxon>Carangaria</taxon>
        <taxon>Pleuronectiformes</taxon>
        <taxon>Pleuronectoidei</taxon>
        <taxon>Pleuronectidae</taxon>
        <taxon>Pleuronectes</taxon>
    </lineage>
</organism>
<dbReference type="GO" id="GO:0032259">
    <property type="term" value="P:methylation"/>
    <property type="evidence" value="ECO:0007669"/>
    <property type="project" value="UniProtKB-KW"/>
</dbReference>
<dbReference type="SUPFAM" id="SSF54928">
    <property type="entry name" value="RNA-binding domain, RBD"/>
    <property type="match status" value="1"/>
</dbReference>
<dbReference type="PROSITE" id="PS50102">
    <property type="entry name" value="RRM"/>
    <property type="match status" value="1"/>
</dbReference>
<dbReference type="Gene3D" id="3.30.70.330">
    <property type="match status" value="1"/>
</dbReference>
<feature type="compositionally biased region" description="Polar residues" evidence="8">
    <location>
        <begin position="433"/>
        <end position="460"/>
    </location>
</feature>
<keyword evidence="7" id="KW-0694">RNA-binding</keyword>
<keyword evidence="5" id="KW-0156">Chromatin regulator</keyword>
<comment type="caution">
    <text evidence="10">The sequence shown here is derived from an EMBL/GenBank/DDBJ whole genome shotgun (WGS) entry which is preliminary data.</text>
</comment>
<evidence type="ECO:0000256" key="5">
    <source>
        <dbReference type="ARBA" id="ARBA00022853"/>
    </source>
</evidence>
<dbReference type="Pfam" id="PF00076">
    <property type="entry name" value="RRM_1"/>
    <property type="match status" value="1"/>
</dbReference>
<dbReference type="InterPro" id="IPR012677">
    <property type="entry name" value="Nucleotide-bd_a/b_plait_sf"/>
</dbReference>
<dbReference type="Proteomes" id="UP001153269">
    <property type="component" value="Unassembled WGS sequence"/>
</dbReference>
<keyword evidence="2" id="KW-0489">Methyltransferase</keyword>
<dbReference type="GO" id="GO:0003723">
    <property type="term" value="F:RNA binding"/>
    <property type="evidence" value="ECO:0007669"/>
    <property type="project" value="UniProtKB-UniRule"/>
</dbReference>
<reference evidence="10" key="1">
    <citation type="submission" date="2020-03" db="EMBL/GenBank/DDBJ databases">
        <authorList>
            <person name="Weist P."/>
        </authorList>
    </citation>
    <scope>NUCLEOTIDE SEQUENCE</scope>
</reference>
<evidence type="ECO:0000256" key="4">
    <source>
        <dbReference type="ARBA" id="ARBA00022691"/>
    </source>
</evidence>
<feature type="region of interest" description="Disordered" evidence="8">
    <location>
        <begin position="343"/>
        <end position="375"/>
    </location>
</feature>
<feature type="compositionally biased region" description="Basic and acidic residues" evidence="8">
    <location>
        <begin position="465"/>
        <end position="480"/>
    </location>
</feature>
<evidence type="ECO:0000313" key="10">
    <source>
        <dbReference type="EMBL" id="CAB1430270.1"/>
    </source>
</evidence>
<dbReference type="InterPro" id="IPR035979">
    <property type="entry name" value="RBD_domain_sf"/>
</dbReference>